<protein>
    <recommendedName>
        <fullName evidence="4">Secreted protein</fullName>
    </recommendedName>
</protein>
<dbReference type="SUPFAM" id="SSF75011">
    <property type="entry name" value="3-carboxy-cis,cis-mucoante lactonizing enzyme"/>
    <property type="match status" value="1"/>
</dbReference>
<name>A0A6J4T0D4_9ACTN</name>
<feature type="chain" id="PRO_5026826611" description="Secreted protein" evidence="2">
    <location>
        <begin position="23"/>
        <end position="481"/>
    </location>
</feature>
<feature type="non-terminal residue" evidence="3">
    <location>
        <position position="481"/>
    </location>
</feature>
<evidence type="ECO:0000313" key="3">
    <source>
        <dbReference type="EMBL" id="CAA9510521.1"/>
    </source>
</evidence>
<sequence>MPYKTWLLAAAATFGVAATAVAHPIELHDSASVTENAHMLHMGSGSAFTALGVAGTATSPLGRGMNASAPAGPCTEAAKSGMPEGQGHNHADVTQHRGLRCRIEQSAFLPLKEELADRPDVVLGEMDVKSDIAAVSVIFPEGGILFFDVKDPANPKFLSWYRSTQCEGLALANNCGAFVDLSGDGKTAFIAQQSISFVPGADPDTVDPGTDPATQPGIEVVDASDPKNPQRAQLLPVRSVGGVHTARWHQIPEGPGEREPGQYVFGIANRASTQAIGGIDISKFTPDGPVKLQPLSRIEIGETHDTFIQNDPNGRTYLYIAGGYDKGLEVYDVTSPSKPKLVARWDLTPECNDDWYSHTVDVVHRNGKRIVTMPAELFLGSAQTAAEKQAGCGNVAGNGDQPGPLWIIDATDFSKMAQSGADDPTIKAKSNDTLIATWTNPAGRAAGDLTFSPHNQQIVGDKIYLSDYHGGVFVLDASGAF</sequence>
<feature type="signal peptide" evidence="2">
    <location>
        <begin position="1"/>
        <end position="22"/>
    </location>
</feature>
<dbReference type="AlphaFoldDB" id="A0A6J4T0D4"/>
<dbReference type="EMBL" id="CADCVT010000254">
    <property type="protein sequence ID" value="CAA9510521.1"/>
    <property type="molecule type" value="Genomic_DNA"/>
</dbReference>
<evidence type="ECO:0000256" key="2">
    <source>
        <dbReference type="SAM" id="SignalP"/>
    </source>
</evidence>
<reference evidence="3" key="1">
    <citation type="submission" date="2020-02" db="EMBL/GenBank/DDBJ databases">
        <authorList>
            <person name="Meier V. D."/>
        </authorList>
    </citation>
    <scope>NUCLEOTIDE SEQUENCE</scope>
    <source>
        <strain evidence="3">AVDCRST_MAG85</strain>
    </source>
</reference>
<proteinExistence type="predicted"/>
<accession>A0A6J4T0D4</accession>
<evidence type="ECO:0008006" key="4">
    <source>
        <dbReference type="Google" id="ProtNLM"/>
    </source>
</evidence>
<gene>
    <name evidence="3" type="ORF">AVDCRST_MAG85-2311</name>
</gene>
<feature type="region of interest" description="Disordered" evidence="1">
    <location>
        <begin position="68"/>
        <end position="92"/>
    </location>
</feature>
<keyword evidence="2" id="KW-0732">Signal</keyword>
<organism evidence="3">
    <name type="scientific">uncultured Solirubrobacteraceae bacterium</name>
    <dbReference type="NCBI Taxonomy" id="1162706"/>
    <lineage>
        <taxon>Bacteria</taxon>
        <taxon>Bacillati</taxon>
        <taxon>Actinomycetota</taxon>
        <taxon>Thermoleophilia</taxon>
        <taxon>Solirubrobacterales</taxon>
        <taxon>Solirubrobacteraceae</taxon>
        <taxon>environmental samples</taxon>
    </lineage>
</organism>
<evidence type="ECO:0000256" key="1">
    <source>
        <dbReference type="SAM" id="MobiDB-lite"/>
    </source>
</evidence>